<reference evidence="1" key="1">
    <citation type="journal article" date="2020" name="Nature">
        <title>Giant virus diversity and host interactions through global metagenomics.</title>
        <authorList>
            <person name="Schulz F."/>
            <person name="Roux S."/>
            <person name="Paez-Espino D."/>
            <person name="Jungbluth S."/>
            <person name="Walsh D.A."/>
            <person name="Denef V.J."/>
            <person name="McMahon K.D."/>
            <person name="Konstantinidis K.T."/>
            <person name="Eloe-Fadrosh E.A."/>
            <person name="Kyrpides N.C."/>
            <person name="Woyke T."/>
        </authorList>
    </citation>
    <scope>NUCLEOTIDE SEQUENCE</scope>
    <source>
        <strain evidence="1">GVMAG-M-3300023184-186</strain>
    </source>
</reference>
<dbReference type="AlphaFoldDB" id="A0A6C0I2R0"/>
<dbReference type="EMBL" id="MN740068">
    <property type="protein sequence ID" value="QHT86433.1"/>
    <property type="molecule type" value="Genomic_DNA"/>
</dbReference>
<accession>A0A6C0I2R0</accession>
<name>A0A6C0I2R0_9ZZZZ</name>
<proteinExistence type="predicted"/>
<sequence length="197" mass="23541">MDDIIREYPPSPKDIHNDRYTTRDFAKYKTLSRENYDKLIQCVNYKTGRKIGYSEKIYNKLYSDFIIRDKLFTEMDSIDCNDYLNETEKLKKEYNNRTKIIWAIQNKIDKLNEDEYITFEGKKYGRKPKIIFKKTEHIHYENDCLGVFDYIYDGCSCSSCENWFGCTNPTGTMHYTCKKCGYKYSETKQGGRNYKGK</sequence>
<protein>
    <submittedName>
        <fullName evidence="1">Uncharacterized protein</fullName>
    </submittedName>
</protein>
<organism evidence="1">
    <name type="scientific">viral metagenome</name>
    <dbReference type="NCBI Taxonomy" id="1070528"/>
    <lineage>
        <taxon>unclassified sequences</taxon>
        <taxon>metagenomes</taxon>
        <taxon>organismal metagenomes</taxon>
    </lineage>
</organism>
<evidence type="ECO:0000313" key="1">
    <source>
        <dbReference type="EMBL" id="QHT86433.1"/>
    </source>
</evidence>